<dbReference type="Gene3D" id="3.90.79.10">
    <property type="entry name" value="Nucleoside Triphosphate Pyrophosphohydrolase"/>
    <property type="match status" value="1"/>
</dbReference>
<dbReference type="STRING" id="76021.BS329_25250"/>
<dbReference type="OrthoDB" id="5417595at2"/>
<dbReference type="RefSeq" id="WP_076163728.1">
    <property type="nucleotide sequence ID" value="NZ_JBEZVB010000011.1"/>
</dbReference>
<evidence type="ECO:0000313" key="2">
    <source>
        <dbReference type="EMBL" id="OLZ48412.1"/>
    </source>
</evidence>
<protein>
    <submittedName>
        <fullName evidence="2">NUDIX hydrolase</fullName>
    </submittedName>
</protein>
<dbReference type="Proteomes" id="UP000187486">
    <property type="component" value="Unassembled WGS sequence"/>
</dbReference>
<dbReference type="PROSITE" id="PS51462">
    <property type="entry name" value="NUDIX"/>
    <property type="match status" value="1"/>
</dbReference>
<accession>A0A1R0KNQ5</accession>
<dbReference type="GO" id="GO:0016787">
    <property type="term" value="F:hydrolase activity"/>
    <property type="evidence" value="ECO:0007669"/>
    <property type="project" value="UniProtKB-KW"/>
</dbReference>
<evidence type="ECO:0000259" key="1">
    <source>
        <dbReference type="PROSITE" id="PS51462"/>
    </source>
</evidence>
<reference evidence="2 3" key="1">
    <citation type="submission" date="2016-01" db="EMBL/GenBank/DDBJ databases">
        <title>Amycolatopsis coloradensis genome sequencing and assembly.</title>
        <authorList>
            <person name="Mayilraj S."/>
        </authorList>
    </citation>
    <scope>NUCLEOTIDE SEQUENCE [LARGE SCALE GENOMIC DNA]</scope>
    <source>
        <strain evidence="2 3">DSM 44225</strain>
    </source>
</reference>
<evidence type="ECO:0000313" key="3">
    <source>
        <dbReference type="Proteomes" id="UP000187486"/>
    </source>
</evidence>
<feature type="domain" description="Nudix hydrolase" evidence="1">
    <location>
        <begin position="37"/>
        <end position="165"/>
    </location>
</feature>
<keyword evidence="3" id="KW-1185">Reference proteome</keyword>
<dbReference type="AlphaFoldDB" id="A0A1R0KNQ5"/>
<dbReference type="InterPro" id="IPR000086">
    <property type="entry name" value="NUDIX_hydrolase_dom"/>
</dbReference>
<comment type="caution">
    <text evidence="2">The sequence shown here is derived from an EMBL/GenBank/DDBJ whole genome shotgun (WGS) entry which is preliminary data.</text>
</comment>
<dbReference type="InterPro" id="IPR015797">
    <property type="entry name" value="NUDIX_hydrolase-like_dom_sf"/>
</dbReference>
<sequence length="172" mass="18585">MKDWKFCPRCAAETRLSGDGEDTHVECPACGFTKYDNPLPTTVGLILDGDRILLLRRAHEPRKGGWDTVGGFLSGAESAERNLIREGLEEIGCELVNLRFAGSYSSVYGDTGLTTIGFAFTCQLPPGAEIVLSEENSGYAWFRLDDRPPLAFADCEAAVSDLATLTSRTGSA</sequence>
<dbReference type="SUPFAM" id="SSF55811">
    <property type="entry name" value="Nudix"/>
    <property type="match status" value="1"/>
</dbReference>
<dbReference type="PANTHER" id="PTHR43222">
    <property type="entry name" value="NUDIX HYDROLASE 23"/>
    <property type="match status" value="1"/>
</dbReference>
<gene>
    <name evidence="2" type="ORF">BS329_25250</name>
</gene>
<dbReference type="Pfam" id="PF00293">
    <property type="entry name" value="NUDIX"/>
    <property type="match status" value="1"/>
</dbReference>
<dbReference type="PANTHER" id="PTHR43222:SF2">
    <property type="entry name" value="NUDIX HYDROLASE 23, CHLOROPLASTIC"/>
    <property type="match status" value="1"/>
</dbReference>
<organism evidence="2 3">
    <name type="scientific">Amycolatopsis coloradensis</name>
    <dbReference type="NCBI Taxonomy" id="76021"/>
    <lineage>
        <taxon>Bacteria</taxon>
        <taxon>Bacillati</taxon>
        <taxon>Actinomycetota</taxon>
        <taxon>Actinomycetes</taxon>
        <taxon>Pseudonocardiales</taxon>
        <taxon>Pseudonocardiaceae</taxon>
        <taxon>Amycolatopsis</taxon>
    </lineage>
</organism>
<proteinExistence type="predicted"/>
<name>A0A1R0KNQ5_9PSEU</name>
<dbReference type="EMBL" id="MQUQ01000014">
    <property type="protein sequence ID" value="OLZ48412.1"/>
    <property type="molecule type" value="Genomic_DNA"/>
</dbReference>
<keyword evidence="2" id="KW-0378">Hydrolase</keyword>